<evidence type="ECO:0000256" key="12">
    <source>
        <dbReference type="ARBA" id="ARBA00022870"/>
    </source>
</evidence>
<evidence type="ECO:0000256" key="15">
    <source>
        <dbReference type="ARBA" id="ARBA00023136"/>
    </source>
</evidence>
<dbReference type="GO" id="GO:0019031">
    <property type="term" value="C:viral envelope"/>
    <property type="evidence" value="ECO:0007669"/>
    <property type="project" value="UniProtKB-KW"/>
</dbReference>
<evidence type="ECO:0000256" key="20">
    <source>
        <dbReference type="SAM" id="Coils"/>
    </source>
</evidence>
<keyword evidence="20" id="KW-0175">Coiled coil</keyword>
<evidence type="ECO:0000256" key="17">
    <source>
        <dbReference type="ARBA" id="ARBA00023180"/>
    </source>
</evidence>
<protein>
    <recommendedName>
        <fullName evidence="5">Envelope glycoprotein gp150</fullName>
    </recommendedName>
    <alternativeName>
        <fullName evidence="19">Env polyprotein</fullName>
    </alternativeName>
</protein>
<evidence type="ECO:0000256" key="3">
    <source>
        <dbReference type="ARBA" id="ARBA00004563"/>
    </source>
</evidence>
<evidence type="ECO:0000256" key="2">
    <source>
        <dbReference type="ARBA" id="ARBA00004505"/>
    </source>
</evidence>
<keyword evidence="6" id="KW-1032">Host cell membrane</keyword>
<comment type="subcellular location">
    <subcellularLocation>
        <location evidence="2">Host cell membrane</location>
        <topology evidence="2">Peripheral membrane protein</topology>
    </subcellularLocation>
    <subcellularLocation>
        <location evidence="1">Host cell membrane</location>
        <topology evidence="1">Single-pass type I membrane protein</topology>
    </subcellularLocation>
    <subcellularLocation>
        <location evidence="4">Virion membrane</location>
        <topology evidence="4">Peripheral membrane protein</topology>
    </subcellularLocation>
    <subcellularLocation>
        <location evidence="3">Virion membrane</location>
        <topology evidence="3">Single-pass type I membrane protein</topology>
    </subcellularLocation>
</comment>
<feature type="transmembrane region" description="Helical" evidence="21">
    <location>
        <begin position="151"/>
        <end position="171"/>
    </location>
</feature>
<evidence type="ECO:0000256" key="21">
    <source>
        <dbReference type="SAM" id="Phobius"/>
    </source>
</evidence>
<reference evidence="22" key="1">
    <citation type="journal article" date="2015" name="J. Gen. Virol.">
        <title>Rapid evolution of the env gene leader sequence in cats naturally infected with feline immunodeficiency virus.</title>
        <authorList>
            <person name="Beczkowski P.M."/>
            <person name="Hughes J."/>
            <person name="Biek R."/>
            <person name="Litster A."/>
            <person name="Willett B.J."/>
            <person name="Hosie M.J."/>
        </authorList>
    </citation>
    <scope>NUCLEOTIDE SEQUENCE</scope>
    <source>
        <strain evidence="22">M49CC76_2011.06</strain>
    </source>
</reference>
<evidence type="ECO:0000313" key="22">
    <source>
        <dbReference type="EMBL" id="AJC64301.1"/>
    </source>
</evidence>
<evidence type="ECO:0000256" key="19">
    <source>
        <dbReference type="ARBA" id="ARBA00029888"/>
    </source>
</evidence>
<evidence type="ECO:0000256" key="11">
    <source>
        <dbReference type="ARBA" id="ARBA00022844"/>
    </source>
</evidence>
<keyword evidence="16" id="KW-1015">Disulfide bond</keyword>
<dbReference type="Pfam" id="PF09590">
    <property type="entry name" value="Env-gp36"/>
    <property type="match status" value="1"/>
</dbReference>
<gene>
    <name evidence="22" type="primary">env</name>
</gene>
<evidence type="ECO:0000256" key="9">
    <source>
        <dbReference type="ARBA" id="ARBA00022692"/>
    </source>
</evidence>
<keyword evidence="10" id="KW-1161">Viral attachment to host cell</keyword>
<dbReference type="CDD" id="cd09909">
    <property type="entry name" value="HIV-1-like_HR1-HR2"/>
    <property type="match status" value="1"/>
</dbReference>
<evidence type="ECO:0000256" key="1">
    <source>
        <dbReference type="ARBA" id="ARBA00004402"/>
    </source>
</evidence>
<keyword evidence="8" id="KW-0165">Cleavage on pair of basic residues</keyword>
<evidence type="ECO:0000256" key="8">
    <source>
        <dbReference type="ARBA" id="ARBA00022685"/>
    </source>
</evidence>
<evidence type="ECO:0000256" key="14">
    <source>
        <dbReference type="ARBA" id="ARBA00022989"/>
    </source>
</evidence>
<keyword evidence="7" id="KW-0945">Host-virus interaction</keyword>
<dbReference type="GO" id="GO:0046718">
    <property type="term" value="P:symbiont entry into host cell"/>
    <property type="evidence" value="ECO:0007669"/>
    <property type="project" value="UniProtKB-KW"/>
</dbReference>
<organism evidence="22">
    <name type="scientific">Feline immunodeficiency virus</name>
    <dbReference type="NCBI Taxonomy" id="11673"/>
    <lineage>
        <taxon>Viruses</taxon>
        <taxon>Riboviria</taxon>
        <taxon>Pararnavirae</taxon>
        <taxon>Artverviricota</taxon>
        <taxon>Revtraviricetes</taxon>
        <taxon>Ortervirales</taxon>
        <taxon>Retroviridae</taxon>
        <taxon>Orthoretrovirinae</taxon>
        <taxon>Lentivirus</taxon>
        <taxon>Lentivirus felimdef</taxon>
    </lineage>
</organism>
<keyword evidence="15 21" id="KW-0472">Membrane</keyword>
<keyword evidence="17" id="KW-0325">Glycoprotein</keyword>
<evidence type="ECO:0000256" key="6">
    <source>
        <dbReference type="ARBA" id="ARBA00022511"/>
    </source>
</evidence>
<keyword evidence="11" id="KW-0946">Virion</keyword>
<evidence type="ECO:0000256" key="13">
    <source>
        <dbReference type="ARBA" id="ARBA00022879"/>
    </source>
</evidence>
<evidence type="ECO:0000256" key="4">
    <source>
        <dbReference type="ARBA" id="ARBA00004650"/>
    </source>
</evidence>
<evidence type="ECO:0000256" key="10">
    <source>
        <dbReference type="ARBA" id="ARBA00022804"/>
    </source>
</evidence>
<dbReference type="GO" id="GO:0055036">
    <property type="term" value="C:virion membrane"/>
    <property type="evidence" value="ECO:0007669"/>
    <property type="project" value="UniProtKB-SubCell"/>
</dbReference>
<keyword evidence="13 22" id="KW-0261">Viral envelope protein</keyword>
<name>A0A0B4U9C1_9RETR</name>
<evidence type="ECO:0000256" key="16">
    <source>
        <dbReference type="ARBA" id="ARBA00023157"/>
    </source>
</evidence>
<accession>A0A0B4U9C1</accession>
<keyword evidence="18" id="KW-1160">Virus entry into host cell</keyword>
<evidence type="ECO:0000256" key="18">
    <source>
        <dbReference type="ARBA" id="ARBA00023296"/>
    </source>
</evidence>
<dbReference type="InterPro" id="IPR018582">
    <property type="entry name" value="Envelope_glycop_lentivirus"/>
</dbReference>
<keyword evidence="12" id="KW-1043">Host membrane</keyword>
<dbReference type="GO" id="GO:0005198">
    <property type="term" value="F:structural molecule activity"/>
    <property type="evidence" value="ECO:0007669"/>
    <property type="project" value="InterPro"/>
</dbReference>
<proteinExistence type="predicted"/>
<dbReference type="InterPro" id="IPR000328">
    <property type="entry name" value="GP41-like"/>
</dbReference>
<keyword evidence="14 21" id="KW-1133">Transmembrane helix</keyword>
<keyword evidence="9 21" id="KW-0812">Transmembrane</keyword>
<evidence type="ECO:0000256" key="7">
    <source>
        <dbReference type="ARBA" id="ARBA00022581"/>
    </source>
</evidence>
<dbReference type="EMBL" id="KP264378">
    <property type="protein sequence ID" value="AJC64301.1"/>
    <property type="molecule type" value="Genomic_DNA"/>
</dbReference>
<dbReference type="GO" id="GO:0019062">
    <property type="term" value="P:virion attachment to host cell"/>
    <property type="evidence" value="ECO:0007669"/>
    <property type="project" value="UniProtKB-KW"/>
</dbReference>
<feature type="coiled-coil region" evidence="20">
    <location>
        <begin position="50"/>
        <end position="77"/>
    </location>
</feature>
<dbReference type="GO" id="GO:0020002">
    <property type="term" value="C:host cell plasma membrane"/>
    <property type="evidence" value="ECO:0007669"/>
    <property type="project" value="UniProtKB-SubCell"/>
</dbReference>
<sequence length="860" mass="98970">MAEGGFTQNQQWVGPEEAEELLDYDIAIQMNEEGPLNPGVNPFRVPGITIEEKNDYCRILQSRLQELKNEIKEVKIEEGNAGKFRRARFLRYSDENVLSIIHLLIGYLRYLIDHKKLGSLRHDIDIELPQEEHYNKNERGTTLNIKYGRRCCISTFILYLILFAVVGIWWGTKAQVVWRLPPLVVPVDDTEIIFWDCWAPEEPACQDFLGTMIHLKANVNISIQEGPTLGNWAREIWSTLFKKATRQCRRGRIWRKWNETITGPKGCANNTCYNISVVIPDYQCYVDRVDTWLQGKVNISLCLTGGKMLYNKETNQLSYCTDPLQIPLINYTFGPNQTCMWNTSLIKDPEIPKCGWWNQAAYYNVCKWEKANMRFQCQRTQSQPGSWIRAISSWRQRNRWEWRPDFESEKVKISLQCNSTKNLTFAMRSSSDYYDVQGAWIEFGCHRNKSLKHSEARFRIRCKWNEGKNISLIDTCGTNPNVTGANPVDCTMKANTMYNCSLQDSFTMKIEDLIVHFNMTKAVEMYNIAGNWSCTSDLPKEWGYMKCNCTNATHGANYTTHGANKKMTCPEDQGILRNWYNPVAGLRQALSKYQVVKQPEYLIVPEEVLEYKYKQKRAAIHIMLALATVLSIAGAGTGATAIGMVTQYHQVLATHQQALEKITEALKINNLRLVTLEHQVLVIGLKVEAIEKFLYTAFAMQELGCNQNQFFCKIPVSLWNGYNMTLNQTIWNHGNISLGEWYNQTKDLQNKFYQIIMDIEQNNVQGRNGIQQLQNWENWVGWIGKIPQYLKGLLGSVLGIGLGILLLLVCLPTLVDCIRNCTNKILGYTVIAMPEIDGEEEHLELRRNGRQCGISEKEEE</sequence>
<feature type="transmembrane region" description="Helical" evidence="21">
    <location>
        <begin position="793"/>
        <end position="815"/>
    </location>
</feature>
<evidence type="ECO:0000256" key="5">
    <source>
        <dbReference type="ARBA" id="ARBA00015506"/>
    </source>
</evidence>